<dbReference type="PANTHER" id="PTHR36440">
    <property type="entry name" value="PUTATIVE (AFU_ORTHOLOGUE AFUA_8G07350)-RELATED"/>
    <property type="match status" value="1"/>
</dbReference>
<dbReference type="RefSeq" id="WP_010600363.1">
    <property type="nucleotide sequence ID" value="NZ_JAPJUH010000004.1"/>
</dbReference>
<feature type="domain" description="Cupin type-2" evidence="1">
    <location>
        <begin position="51"/>
        <end position="113"/>
    </location>
</feature>
<dbReference type="EMBL" id="JAPJUH010000004">
    <property type="protein sequence ID" value="MCX3265899.1"/>
    <property type="molecule type" value="Genomic_DNA"/>
</dbReference>
<sequence length="167" mass="18611">MENLFNKLTTVNTEDGKTVSVAGNNYKTIISGKHTNNEYAVIDMLVPSLGGPGPHSHPDIQEAFYILDGEIEFTTEEGNYTAKKGSFVNIPKGGMIHQFKNLRKNLAHMICIVTPASMEEMFEEIGTPVETNTFLPTPEINEETIAKVSEVGEKYGQKFYPADYFKK</sequence>
<evidence type="ECO:0000313" key="3">
    <source>
        <dbReference type="Proteomes" id="UP001142592"/>
    </source>
</evidence>
<accession>A0A9X3DED6</accession>
<dbReference type="InterPro" id="IPR011051">
    <property type="entry name" value="RmlC_Cupin_sf"/>
</dbReference>
<evidence type="ECO:0000313" key="2">
    <source>
        <dbReference type="EMBL" id="MCX3265899.1"/>
    </source>
</evidence>
<proteinExistence type="predicted"/>
<dbReference type="Pfam" id="PF07883">
    <property type="entry name" value="Cupin_2"/>
    <property type="match status" value="1"/>
</dbReference>
<dbReference type="Gene3D" id="2.60.120.10">
    <property type="entry name" value="Jelly Rolls"/>
    <property type="match status" value="1"/>
</dbReference>
<name>A0A9X3DED6_9SPHI</name>
<keyword evidence="3" id="KW-1185">Reference proteome</keyword>
<organism evidence="2 3">
    <name type="scientific">Pedobacter agri</name>
    <dbReference type="NCBI Taxonomy" id="454586"/>
    <lineage>
        <taxon>Bacteria</taxon>
        <taxon>Pseudomonadati</taxon>
        <taxon>Bacteroidota</taxon>
        <taxon>Sphingobacteriia</taxon>
        <taxon>Sphingobacteriales</taxon>
        <taxon>Sphingobacteriaceae</taxon>
        <taxon>Pedobacter</taxon>
    </lineage>
</organism>
<protein>
    <submittedName>
        <fullName evidence="2">Cupin domain-containing protein</fullName>
    </submittedName>
</protein>
<dbReference type="InterPro" id="IPR014710">
    <property type="entry name" value="RmlC-like_jellyroll"/>
</dbReference>
<dbReference type="PANTHER" id="PTHR36440:SF1">
    <property type="entry name" value="PUTATIVE (AFU_ORTHOLOGUE AFUA_8G07350)-RELATED"/>
    <property type="match status" value="1"/>
</dbReference>
<dbReference type="Proteomes" id="UP001142592">
    <property type="component" value="Unassembled WGS sequence"/>
</dbReference>
<comment type="caution">
    <text evidence="2">The sequence shown here is derived from an EMBL/GenBank/DDBJ whole genome shotgun (WGS) entry which is preliminary data.</text>
</comment>
<dbReference type="InterPro" id="IPR053146">
    <property type="entry name" value="QDO-like"/>
</dbReference>
<evidence type="ECO:0000259" key="1">
    <source>
        <dbReference type="Pfam" id="PF07883"/>
    </source>
</evidence>
<reference evidence="2" key="1">
    <citation type="submission" date="2022-11" db="EMBL/GenBank/DDBJ databases">
        <authorList>
            <person name="Graham C."/>
            <person name="Newman J.D."/>
        </authorList>
    </citation>
    <scope>NUCLEOTIDE SEQUENCE</scope>
    <source>
        <strain evidence="2">DSM 19486</strain>
    </source>
</reference>
<dbReference type="SUPFAM" id="SSF51182">
    <property type="entry name" value="RmlC-like cupins"/>
    <property type="match status" value="1"/>
</dbReference>
<gene>
    <name evidence="2" type="ORF">OQZ29_14170</name>
</gene>
<dbReference type="InterPro" id="IPR013096">
    <property type="entry name" value="Cupin_2"/>
</dbReference>
<dbReference type="AlphaFoldDB" id="A0A9X3DED6"/>